<evidence type="ECO:0000313" key="2">
    <source>
        <dbReference type="EMBL" id="CAB4924784.1"/>
    </source>
</evidence>
<proteinExistence type="predicted"/>
<dbReference type="SUPFAM" id="SSF51905">
    <property type="entry name" value="FAD/NAD(P)-binding domain"/>
    <property type="match status" value="1"/>
</dbReference>
<protein>
    <submittedName>
        <fullName evidence="2">Unannotated protein</fullName>
    </submittedName>
</protein>
<gene>
    <name evidence="2" type="ORF">UFOPK3610_01616</name>
</gene>
<dbReference type="AlphaFoldDB" id="A0A6J7I289"/>
<reference evidence="2" key="1">
    <citation type="submission" date="2020-05" db="EMBL/GenBank/DDBJ databases">
        <authorList>
            <person name="Chiriac C."/>
            <person name="Salcher M."/>
            <person name="Ghai R."/>
            <person name="Kavagutti S V."/>
        </authorList>
    </citation>
    <scope>NUCLEOTIDE SEQUENCE</scope>
</reference>
<dbReference type="GO" id="GO:0005737">
    <property type="term" value="C:cytoplasm"/>
    <property type="evidence" value="ECO:0007669"/>
    <property type="project" value="TreeGrafter"/>
</dbReference>
<organism evidence="2">
    <name type="scientific">freshwater metagenome</name>
    <dbReference type="NCBI Taxonomy" id="449393"/>
    <lineage>
        <taxon>unclassified sequences</taxon>
        <taxon>metagenomes</taxon>
        <taxon>ecological metagenomes</taxon>
    </lineage>
</organism>
<dbReference type="Gene3D" id="3.30.9.10">
    <property type="entry name" value="D-Amino Acid Oxidase, subunit A, domain 2"/>
    <property type="match status" value="1"/>
</dbReference>
<evidence type="ECO:0000259" key="1">
    <source>
        <dbReference type="Pfam" id="PF01266"/>
    </source>
</evidence>
<dbReference type="InterPro" id="IPR006076">
    <property type="entry name" value="FAD-dep_OxRdtase"/>
</dbReference>
<accession>A0A6J7I289</accession>
<feature type="domain" description="FAD dependent oxidoreductase" evidence="1">
    <location>
        <begin position="44"/>
        <end position="405"/>
    </location>
</feature>
<dbReference type="PANTHER" id="PTHR13847">
    <property type="entry name" value="SARCOSINE DEHYDROGENASE-RELATED"/>
    <property type="match status" value="1"/>
</dbReference>
<name>A0A6J7I289_9ZZZZ</name>
<dbReference type="PANTHER" id="PTHR13847:SF281">
    <property type="entry name" value="FAD DEPENDENT OXIDOREDUCTASE DOMAIN-CONTAINING PROTEIN"/>
    <property type="match status" value="1"/>
</dbReference>
<dbReference type="Gene3D" id="3.50.50.60">
    <property type="entry name" value="FAD/NAD(P)-binding domain"/>
    <property type="match status" value="1"/>
</dbReference>
<dbReference type="EMBL" id="CAFBMR010000089">
    <property type="protein sequence ID" value="CAB4924784.1"/>
    <property type="molecule type" value="Genomic_DNA"/>
</dbReference>
<dbReference type="InterPro" id="IPR036188">
    <property type="entry name" value="FAD/NAD-bd_sf"/>
</dbReference>
<sequence>MLYGRSVPTEALGLVADVQTIPFWLDDARRPEPSQPLQSDATADLVIVGGGFTGLWAALHAIERNPRRDVLLIEGDRIANEATGRNGGFVSASITHGLANGHGRWPDEMPELLRLGNANLDAIEAFIMREGIDCDFVRDGDLTVATQGYQVKMLQDHVELATKYGESATWLDRQEMQARVRSSAYLGGVWSQGSTAVVNPARLAWGLADVARRKGVRIAEGTRLVGMQRDGSGMRVRTKTATIHARRVLLATGAGPSPVRTLKHYIAPVYDYVLVTEPLTPRQHADIGWNDFSGVDDAGNQFHYYRRTSDGRILWGGFDAVYHRGNGFGPQHDVDRESFGRLAQHFFATFPQLRGVNFTHGWGGAIDTCSRFAAFWGRGYSGRVSYVAGYTGLGVGTSRFGAEVALDLLDGIDSPATRLSMVRTKPLPFPPEPARSVGINLMRRALAQADEHQGHRNLWLRTMDRLGLGFDS</sequence>
<dbReference type="Pfam" id="PF01266">
    <property type="entry name" value="DAO"/>
    <property type="match status" value="1"/>
</dbReference>